<gene>
    <name evidence="1" type="ORF">CFK37_03905</name>
</gene>
<dbReference type="EMBL" id="CP022315">
    <property type="protein sequence ID" value="ASK61376.1"/>
    <property type="molecule type" value="Genomic_DNA"/>
</dbReference>
<dbReference type="InterPro" id="IPR035903">
    <property type="entry name" value="HesB-like_dom_sf"/>
</dbReference>
<evidence type="ECO:0000313" key="1">
    <source>
        <dbReference type="EMBL" id="ASK61376.1"/>
    </source>
</evidence>
<keyword evidence="2" id="KW-1185">Reference proteome</keyword>
<dbReference type="SUPFAM" id="SSF89360">
    <property type="entry name" value="HesB-like domain"/>
    <property type="match status" value="1"/>
</dbReference>
<dbReference type="Proteomes" id="UP000198312">
    <property type="component" value="Chromosome"/>
</dbReference>
<proteinExistence type="predicted"/>
<dbReference type="Gene3D" id="2.60.300.12">
    <property type="entry name" value="HesB-like domain"/>
    <property type="match status" value="1"/>
</dbReference>
<reference evidence="1 2" key="1">
    <citation type="submission" date="2017-07" db="EMBL/GenBank/DDBJ databases">
        <title>Virgibacillus sp. LM2416.</title>
        <authorList>
            <person name="Tak E.J."/>
            <person name="Bae J.-W."/>
        </authorList>
    </citation>
    <scope>NUCLEOTIDE SEQUENCE [LARGE SCALE GENOMIC DNA]</scope>
    <source>
        <strain evidence="1 2">LM2416</strain>
    </source>
</reference>
<protein>
    <submittedName>
        <fullName evidence="1">Adhesin</fullName>
    </submittedName>
</protein>
<name>A0A220U094_9BACI</name>
<organism evidence="1 2">
    <name type="scientific">Virgibacillus phasianinus</name>
    <dbReference type="NCBI Taxonomy" id="2017483"/>
    <lineage>
        <taxon>Bacteria</taxon>
        <taxon>Bacillati</taxon>
        <taxon>Bacillota</taxon>
        <taxon>Bacilli</taxon>
        <taxon>Bacillales</taxon>
        <taxon>Bacillaceae</taxon>
        <taxon>Virgibacillus</taxon>
    </lineage>
</organism>
<dbReference type="KEGG" id="vil:CFK37_03905"/>
<evidence type="ECO:0000313" key="2">
    <source>
        <dbReference type="Proteomes" id="UP000198312"/>
    </source>
</evidence>
<sequence length="89" mass="9539">MKITEEAKQTLTTIMGKRGVEGIRIHSAGAGCCGPQIGLSLDHPEETDLIKEINGIRVAIDEQVKSSIDAVTLDKDGEKFVLLGLDNCC</sequence>
<dbReference type="OrthoDB" id="2355011at2"/>
<dbReference type="AlphaFoldDB" id="A0A220U094"/>
<dbReference type="RefSeq" id="WP_089060653.1">
    <property type="nucleotide sequence ID" value="NZ_CP022315.1"/>
</dbReference>
<accession>A0A220U094</accession>